<keyword evidence="5" id="KW-0269">Exonuclease</keyword>
<dbReference type="InterPro" id="IPR004610">
    <property type="entry name" value="RecJ"/>
</dbReference>
<dbReference type="InterPro" id="IPR003156">
    <property type="entry name" value="DHHA1_dom"/>
</dbReference>
<dbReference type="Pfam" id="PF01368">
    <property type="entry name" value="DHH"/>
    <property type="match status" value="1"/>
</dbReference>
<dbReference type="Proteomes" id="UP000032633">
    <property type="component" value="Chromosome"/>
</dbReference>
<dbReference type="GO" id="GO:0008409">
    <property type="term" value="F:5'-3' exonuclease activity"/>
    <property type="evidence" value="ECO:0007669"/>
    <property type="project" value="InterPro"/>
</dbReference>
<dbReference type="Pfam" id="PF17768">
    <property type="entry name" value="RecJ_OB"/>
    <property type="match status" value="1"/>
</dbReference>
<sequence>MIKSKTRWLVKGLDAAGEQQAAHLGRELKLPPLVARLLVQRGYEDPAKAQWFLSAGAEDMHDPMLLLGMEQAAARIRQAAQSGEKVRIYGDYDADGVSSTALLLHVFRRLGIDADYYIPHRTREGYGLNNDAILRSAEAGITLLVTVDTGVSAAREVEYAQQLGMDVIVTDHHEPPAVLPQPLALVNPKQPGCPYPFKGLAGAGVAFKLAHALLGRPPLELADIAALGTIADLMPLTGENRILVRCGLETMRSGSRTGLRALAEAADVSLGSVSASDVAFFMAPRINAAGRLKHASEAVVLLTTEDAEQAGNSAAVLDLLNRERQHIVDEMTKEAEELWQVRKRQCIDEGLPEPGVIVLAAEGWNPGVIGIVASKLLERHYKPAVILGIDAQTGMCKGSARSIDGFDMYAALTECAGLMDHFGGHQAAAGMSLHRDRLPEFEQTLCACAARVLKAEDLIPKTLIDLECALSEATLETIGQLSQLEPFGSANPAPRLLINGARLAERRVIGKERNHLKLLLGGVQGADLDAIGFGLGWVAGRLEAAESADVIGELSVNEWNGRRKPQLLLRDLRVSELLVYDRRNETEPLASLRRIADDAAAGGSQLYVVGDEGGLPETASALQLGDSKKHADETGSIAGFYTYEALPADLSDCRELALIGRPPAIERLAAFLSRCPNLEAVHAMYRTAGPAGFPQREHFGAVYQLLRRAGEIPAAIAPDRLASQTGWPKEAVEMMLGVFKELELVTRLGGAIAPAASPRKRELDESALYRDWRQRTEEAAVLQAPLEELARWMRKQLHLTERN</sequence>
<evidence type="ECO:0000256" key="5">
    <source>
        <dbReference type="ARBA" id="ARBA00022839"/>
    </source>
</evidence>
<keyword evidence="11" id="KW-1185">Reference proteome</keyword>
<comment type="similarity">
    <text evidence="1">Belongs to the RecJ family.</text>
</comment>
<evidence type="ECO:0000256" key="1">
    <source>
        <dbReference type="ARBA" id="ARBA00005915"/>
    </source>
</evidence>
<dbReference type="PATRIC" id="fig|1126833.4.peg.3939"/>
<dbReference type="OrthoDB" id="9809852at2"/>
<reference evidence="11" key="2">
    <citation type="submission" date="2015-03" db="EMBL/GenBank/DDBJ databases">
        <title>Genome sequence of Paenibacillus beijingensis strain DSM 24997T.</title>
        <authorList>
            <person name="Kwak Y."/>
            <person name="Shin J.-H."/>
        </authorList>
    </citation>
    <scope>NUCLEOTIDE SEQUENCE [LARGE SCALE GENOMIC DNA]</scope>
    <source>
        <strain evidence="11">DSM 24997</strain>
    </source>
</reference>
<dbReference type="AlphaFoldDB" id="A0A0D5NLQ9"/>
<keyword evidence="3" id="KW-0540">Nuclease</keyword>
<dbReference type="HOGENOM" id="CLU_009736_4_1_9"/>
<evidence type="ECO:0000256" key="3">
    <source>
        <dbReference type="ARBA" id="ARBA00022722"/>
    </source>
</evidence>
<dbReference type="SUPFAM" id="SSF64182">
    <property type="entry name" value="DHH phosphoesterases"/>
    <property type="match status" value="1"/>
</dbReference>
<dbReference type="GO" id="GO:0006310">
    <property type="term" value="P:DNA recombination"/>
    <property type="evidence" value="ECO:0007669"/>
    <property type="project" value="InterPro"/>
</dbReference>
<dbReference type="PANTHER" id="PTHR30255">
    <property type="entry name" value="SINGLE-STRANDED-DNA-SPECIFIC EXONUCLEASE RECJ"/>
    <property type="match status" value="1"/>
</dbReference>
<dbReference type="InterPro" id="IPR038763">
    <property type="entry name" value="DHH_sf"/>
</dbReference>
<evidence type="ECO:0000256" key="4">
    <source>
        <dbReference type="ARBA" id="ARBA00022801"/>
    </source>
</evidence>
<dbReference type="Gene3D" id="3.90.1640.30">
    <property type="match status" value="1"/>
</dbReference>
<dbReference type="Pfam" id="PF10141">
    <property type="entry name" value="ssDNA-exonuc_C"/>
    <property type="match status" value="1"/>
</dbReference>
<dbReference type="InterPro" id="IPR041122">
    <property type="entry name" value="RecJ_OB"/>
</dbReference>
<name>A0A0D5NLQ9_9BACL</name>
<dbReference type="STRING" id="1126833.VN24_17930"/>
<evidence type="ECO:0000259" key="7">
    <source>
        <dbReference type="Pfam" id="PF02272"/>
    </source>
</evidence>
<dbReference type="InterPro" id="IPR001667">
    <property type="entry name" value="DDH_dom"/>
</dbReference>
<evidence type="ECO:0000313" key="10">
    <source>
        <dbReference type="EMBL" id="AJY76095.1"/>
    </source>
</evidence>
<dbReference type="Pfam" id="PF02272">
    <property type="entry name" value="DHHA1"/>
    <property type="match status" value="1"/>
</dbReference>
<reference evidence="10 11" key="1">
    <citation type="journal article" date="2015" name="J. Biotechnol.">
        <title>Complete genome sequence of Paenibacillus beijingensis 7188(T) (=DSM 24997(T)), a novel rhizobacterium from jujube garden soil.</title>
        <authorList>
            <person name="Kwak Y."/>
            <person name="Shin J.H."/>
        </authorList>
    </citation>
    <scope>NUCLEOTIDE SEQUENCE [LARGE SCALE GENOMIC DNA]</scope>
    <source>
        <strain evidence="10 11">DSM 24997</strain>
    </source>
</reference>
<dbReference type="InterPro" id="IPR051673">
    <property type="entry name" value="SSDNA_exonuclease_RecJ"/>
</dbReference>
<dbReference type="PANTHER" id="PTHR30255:SF2">
    <property type="entry name" value="SINGLE-STRANDED-DNA-SPECIFIC EXONUCLEASE RECJ"/>
    <property type="match status" value="1"/>
</dbReference>
<feature type="domain" description="DDH" evidence="6">
    <location>
        <begin position="85"/>
        <end position="229"/>
    </location>
</feature>
<evidence type="ECO:0000313" key="11">
    <source>
        <dbReference type="Proteomes" id="UP000032633"/>
    </source>
</evidence>
<dbReference type="GO" id="GO:0006281">
    <property type="term" value="P:DNA repair"/>
    <property type="evidence" value="ECO:0007669"/>
    <property type="project" value="InterPro"/>
</dbReference>
<protein>
    <recommendedName>
        <fullName evidence="2">Single-stranded-DNA-specific exonuclease RecJ</fullName>
    </recommendedName>
</protein>
<evidence type="ECO:0000259" key="8">
    <source>
        <dbReference type="Pfam" id="PF10141"/>
    </source>
</evidence>
<accession>A0A0D5NLQ9</accession>
<dbReference type="GO" id="GO:0003676">
    <property type="term" value="F:nucleic acid binding"/>
    <property type="evidence" value="ECO:0007669"/>
    <property type="project" value="InterPro"/>
</dbReference>
<feature type="domain" description="Single-stranded-DNA-specific exonuclease RecJ C-terminal" evidence="8">
    <location>
        <begin position="655"/>
        <end position="793"/>
    </location>
</feature>
<feature type="domain" description="RecJ OB" evidence="9">
    <location>
        <begin position="464"/>
        <end position="571"/>
    </location>
</feature>
<dbReference type="EMBL" id="CP011058">
    <property type="protein sequence ID" value="AJY76095.1"/>
    <property type="molecule type" value="Genomic_DNA"/>
</dbReference>
<evidence type="ECO:0000259" key="6">
    <source>
        <dbReference type="Pfam" id="PF01368"/>
    </source>
</evidence>
<organism evidence="10 11">
    <name type="scientific">Paenibacillus beijingensis</name>
    <dbReference type="NCBI Taxonomy" id="1126833"/>
    <lineage>
        <taxon>Bacteria</taxon>
        <taxon>Bacillati</taxon>
        <taxon>Bacillota</taxon>
        <taxon>Bacilli</taxon>
        <taxon>Bacillales</taxon>
        <taxon>Paenibacillaceae</taxon>
        <taxon>Paenibacillus</taxon>
    </lineage>
</organism>
<dbReference type="InterPro" id="IPR018779">
    <property type="entry name" value="RecJ_C"/>
</dbReference>
<dbReference type="Gene3D" id="3.10.310.30">
    <property type="match status" value="1"/>
</dbReference>
<evidence type="ECO:0000259" key="9">
    <source>
        <dbReference type="Pfam" id="PF17768"/>
    </source>
</evidence>
<dbReference type="RefSeq" id="WP_045671523.1">
    <property type="nucleotide sequence ID" value="NZ_CP011058.1"/>
</dbReference>
<proteinExistence type="inferred from homology"/>
<gene>
    <name evidence="10" type="ORF">VN24_17930</name>
</gene>
<evidence type="ECO:0000256" key="2">
    <source>
        <dbReference type="ARBA" id="ARBA00019841"/>
    </source>
</evidence>
<keyword evidence="4" id="KW-0378">Hydrolase</keyword>
<feature type="domain" description="DHHA1" evidence="7">
    <location>
        <begin position="355"/>
        <end position="449"/>
    </location>
</feature>
<dbReference type="NCBIfam" id="TIGR00644">
    <property type="entry name" value="recJ"/>
    <property type="match status" value="1"/>
</dbReference>
<dbReference type="KEGG" id="pbj:VN24_17930"/>